<gene>
    <name evidence="1" type="ORF">PMW_97</name>
</gene>
<organism evidence="1 2">
    <name type="scientific">Pseudomonas phage phiPMW</name>
    <dbReference type="NCBI Taxonomy" id="1815582"/>
    <lineage>
        <taxon>Viruses</taxon>
        <taxon>Duplodnaviria</taxon>
        <taxon>Heunggongvirae</taxon>
        <taxon>Uroviricota</taxon>
        <taxon>Caudoviricetes</taxon>
        <taxon>Plaisancevirus</taxon>
        <taxon>Plaisancevirus PMW</taxon>
    </lineage>
</organism>
<reference evidence="1 2" key="1">
    <citation type="submission" date="2016-03" db="EMBL/GenBank/DDBJ databases">
        <title>Characterization of pf16 and phiPMW: Two novel phages infecting Pseudomonas putida PpG1.</title>
        <authorList>
            <person name="Magill D.J."/>
            <person name="Krylov V.N."/>
            <person name="Allen C.C.R."/>
            <person name="McGrath J.W."/>
            <person name="Quinn J.P."/>
            <person name="Kulakov L.A."/>
        </authorList>
    </citation>
    <scope>NUCLEOTIDE SEQUENCE [LARGE SCALE GENOMIC DNA]</scope>
</reference>
<accession>A0A1S5R1C7</accession>
<dbReference type="Proteomes" id="UP000223738">
    <property type="component" value="Segment"/>
</dbReference>
<protein>
    <submittedName>
        <fullName evidence="1">Uncharacterized protein</fullName>
    </submittedName>
</protein>
<sequence>MNEMLVITKAVLIRRYNELPSAANQKTMRQYFEDGCLCIDGGDLPLVPDEPDDIACMYYNMWCGCSRHHDASNLVDEFKEKFKYE</sequence>
<keyword evidence="2" id="KW-1185">Reference proteome</keyword>
<evidence type="ECO:0000313" key="2">
    <source>
        <dbReference type="Proteomes" id="UP000223738"/>
    </source>
</evidence>
<evidence type="ECO:0000313" key="1">
    <source>
        <dbReference type="EMBL" id="ANA49222.1"/>
    </source>
</evidence>
<name>A0A1S5R1C7_9CAUD</name>
<proteinExistence type="predicted"/>
<dbReference type="EMBL" id="KU862660">
    <property type="protein sequence ID" value="ANA49222.1"/>
    <property type="molecule type" value="Genomic_DNA"/>
</dbReference>